<reference evidence="8" key="1">
    <citation type="submission" date="2023-01" db="EMBL/GenBank/DDBJ databases">
        <title>Metagenome sequencing of chrysophaentin producing Chrysophaeum taylorii.</title>
        <authorList>
            <person name="Davison J."/>
            <person name="Bewley C."/>
        </authorList>
    </citation>
    <scope>NUCLEOTIDE SEQUENCE</scope>
    <source>
        <strain evidence="8">NIES-1699</strain>
    </source>
</reference>
<evidence type="ECO:0000256" key="5">
    <source>
        <dbReference type="PROSITE-ProRule" id="PRU01022"/>
    </source>
</evidence>
<dbReference type="GO" id="GO:0003838">
    <property type="term" value="F:sterol 24-C-methyltransferase activity"/>
    <property type="evidence" value="ECO:0007669"/>
    <property type="project" value="TreeGrafter"/>
</dbReference>
<dbReference type="InterPro" id="IPR013216">
    <property type="entry name" value="Methyltransf_11"/>
</dbReference>
<evidence type="ECO:0000313" key="8">
    <source>
        <dbReference type="EMBL" id="KAJ8611986.1"/>
    </source>
</evidence>
<dbReference type="GO" id="GO:0032259">
    <property type="term" value="P:methylation"/>
    <property type="evidence" value="ECO:0007669"/>
    <property type="project" value="UniProtKB-KW"/>
</dbReference>
<dbReference type="InterPro" id="IPR030384">
    <property type="entry name" value="MeTrfase_SMT"/>
</dbReference>
<keyword evidence="1 5" id="KW-0489">Methyltransferase</keyword>
<evidence type="ECO:0000259" key="7">
    <source>
        <dbReference type="PROSITE" id="PS51685"/>
    </source>
</evidence>
<dbReference type="CDD" id="cd02440">
    <property type="entry name" value="AdoMet_MTases"/>
    <property type="match status" value="1"/>
</dbReference>
<dbReference type="InterPro" id="IPR029063">
    <property type="entry name" value="SAM-dependent_MTases_sf"/>
</dbReference>
<dbReference type="AlphaFoldDB" id="A0AAD7XPJ2"/>
<dbReference type="Pfam" id="PF08498">
    <property type="entry name" value="Sterol_MT_C"/>
    <property type="match status" value="1"/>
</dbReference>
<dbReference type="InterPro" id="IPR013705">
    <property type="entry name" value="Sterol_MeTrfase_C"/>
</dbReference>
<dbReference type="Gene3D" id="3.40.50.150">
    <property type="entry name" value="Vaccinia Virus protein VP39"/>
    <property type="match status" value="1"/>
</dbReference>
<keyword evidence="2 5" id="KW-0808">Transferase</keyword>
<proteinExistence type="inferred from homology"/>
<evidence type="ECO:0000256" key="4">
    <source>
        <dbReference type="ARBA" id="ARBA00038188"/>
    </source>
</evidence>
<dbReference type="PANTHER" id="PTHR44068">
    <property type="entry name" value="ZGC:194242"/>
    <property type="match status" value="1"/>
</dbReference>
<accession>A0AAD7XPJ2</accession>
<evidence type="ECO:0000256" key="6">
    <source>
        <dbReference type="RuleBase" id="RU362025"/>
    </source>
</evidence>
<dbReference type="Pfam" id="PF08241">
    <property type="entry name" value="Methyltransf_11"/>
    <property type="match status" value="1"/>
</dbReference>
<dbReference type="Pfam" id="PF02353">
    <property type="entry name" value="CMAS"/>
    <property type="match status" value="1"/>
</dbReference>
<dbReference type="InterPro" id="IPR050447">
    <property type="entry name" value="Erg6_SMT_methyltransf"/>
</dbReference>
<keyword evidence="9" id="KW-1185">Reference proteome</keyword>
<dbReference type="PANTHER" id="PTHR44068:SF1">
    <property type="entry name" value="HYPOTHETICAL LOC100005854"/>
    <property type="match status" value="1"/>
</dbReference>
<dbReference type="GO" id="GO:0016126">
    <property type="term" value="P:sterol biosynthetic process"/>
    <property type="evidence" value="ECO:0007669"/>
    <property type="project" value="TreeGrafter"/>
</dbReference>
<evidence type="ECO:0000256" key="1">
    <source>
        <dbReference type="ARBA" id="ARBA00022603"/>
    </source>
</evidence>
<organism evidence="8 9">
    <name type="scientific">Chrysophaeum taylorii</name>
    <dbReference type="NCBI Taxonomy" id="2483200"/>
    <lineage>
        <taxon>Eukaryota</taxon>
        <taxon>Sar</taxon>
        <taxon>Stramenopiles</taxon>
        <taxon>Ochrophyta</taxon>
        <taxon>Pelagophyceae</taxon>
        <taxon>Pelagomonadales</taxon>
        <taxon>Pelagomonadaceae</taxon>
        <taxon>Chrysophaeum</taxon>
    </lineage>
</organism>
<dbReference type="SUPFAM" id="SSF53335">
    <property type="entry name" value="S-adenosyl-L-methionine-dependent methyltransferases"/>
    <property type="match status" value="1"/>
</dbReference>
<gene>
    <name evidence="8" type="ORF">CTAYLR_004394</name>
</gene>
<dbReference type="GO" id="GO:0005783">
    <property type="term" value="C:endoplasmic reticulum"/>
    <property type="evidence" value="ECO:0007669"/>
    <property type="project" value="TreeGrafter"/>
</dbReference>
<evidence type="ECO:0000313" key="9">
    <source>
        <dbReference type="Proteomes" id="UP001230188"/>
    </source>
</evidence>
<feature type="domain" description="SAM-dependent methyltransferase Erg6/SMT-type" evidence="7">
    <location>
        <begin position="101"/>
        <end position="409"/>
    </location>
</feature>
<comment type="similarity">
    <text evidence="4 5 6">Belongs to the class I-like SAM-binding methyltransferase superfamily. Erg6/SMT family.</text>
</comment>
<dbReference type="Proteomes" id="UP001230188">
    <property type="component" value="Unassembled WGS sequence"/>
</dbReference>
<evidence type="ECO:0000256" key="2">
    <source>
        <dbReference type="ARBA" id="ARBA00022679"/>
    </source>
</evidence>
<comment type="caution">
    <text evidence="8">The sequence shown here is derived from an EMBL/GenBank/DDBJ whole genome shotgun (WGS) entry which is preliminary data.</text>
</comment>
<sequence length="409" mass="44993">MESYAVPVAVALGVVAVAMVLRKSSKARDFDSQINSGLSMLQTSDSVLAREKVSTSMEEYSQLFSGKTGQSTASGLKGGDLTTEESIAKRQEGYRTMVNNFYDLVTDFYEYGWCQSFHFAPRWKGESFFESIKRAEYHLCSRLGMAPGVKALDVGCGVGGPMRNMAVFSGATIEGITINEYQVRVGNKYHEQAGVGHLCHTTRGDFQNLPGFKNGALWEGIEYRGADWTGKFDCAYQIEATCHSPNKTRCFSEVARCLKKGGLFAGYEWVVLPEVKYDANNPEHVSVKESIEIGNGLPTLATPAIVKQALVDAGFEILDAYDANEGVHDPHQIPWYETLDGKMSLSGFRMTRIGRSCTHAMVTILEKLRIAPKGTTHVSAMLNATAIDLVEGGKKEIFTPSYFFLAKKL</sequence>
<dbReference type="EC" id="2.1.1.-" evidence="6"/>
<evidence type="ECO:0000256" key="3">
    <source>
        <dbReference type="ARBA" id="ARBA00022691"/>
    </source>
</evidence>
<name>A0AAD7XPJ2_9STRA</name>
<keyword evidence="3 5" id="KW-0949">S-adenosyl-L-methionine</keyword>
<dbReference type="PROSITE" id="PS51685">
    <property type="entry name" value="SAM_MT_ERG6_SMT"/>
    <property type="match status" value="1"/>
</dbReference>
<protein>
    <recommendedName>
        <fullName evidence="6">Methyltransferase</fullName>
        <ecNumber evidence="6">2.1.1.-</ecNumber>
    </recommendedName>
</protein>
<dbReference type="EMBL" id="JAQMWT010000059">
    <property type="protein sequence ID" value="KAJ8611986.1"/>
    <property type="molecule type" value="Genomic_DNA"/>
</dbReference>